<name>A0AAV2QZQ9_MEGNR</name>
<reference evidence="2 3" key="1">
    <citation type="submission" date="2024-05" db="EMBL/GenBank/DDBJ databases">
        <authorList>
            <person name="Wallberg A."/>
        </authorList>
    </citation>
    <scope>NUCLEOTIDE SEQUENCE [LARGE SCALE GENOMIC DNA]</scope>
</reference>
<feature type="non-terminal residue" evidence="2">
    <location>
        <position position="1"/>
    </location>
</feature>
<evidence type="ECO:0000313" key="3">
    <source>
        <dbReference type="Proteomes" id="UP001497623"/>
    </source>
</evidence>
<feature type="region of interest" description="Disordered" evidence="1">
    <location>
        <begin position="49"/>
        <end position="73"/>
    </location>
</feature>
<keyword evidence="3" id="KW-1185">Reference proteome</keyword>
<organism evidence="2 3">
    <name type="scientific">Meganyctiphanes norvegica</name>
    <name type="common">Northern krill</name>
    <name type="synonym">Thysanopoda norvegica</name>
    <dbReference type="NCBI Taxonomy" id="48144"/>
    <lineage>
        <taxon>Eukaryota</taxon>
        <taxon>Metazoa</taxon>
        <taxon>Ecdysozoa</taxon>
        <taxon>Arthropoda</taxon>
        <taxon>Crustacea</taxon>
        <taxon>Multicrustacea</taxon>
        <taxon>Malacostraca</taxon>
        <taxon>Eumalacostraca</taxon>
        <taxon>Eucarida</taxon>
        <taxon>Euphausiacea</taxon>
        <taxon>Euphausiidae</taxon>
        <taxon>Meganyctiphanes</taxon>
    </lineage>
</organism>
<gene>
    <name evidence="2" type="ORF">MNOR_LOCUS17209</name>
</gene>
<evidence type="ECO:0000313" key="2">
    <source>
        <dbReference type="EMBL" id="CAL4102204.1"/>
    </source>
</evidence>
<dbReference type="Proteomes" id="UP001497623">
    <property type="component" value="Unassembled WGS sequence"/>
</dbReference>
<evidence type="ECO:0000256" key="1">
    <source>
        <dbReference type="SAM" id="MobiDB-lite"/>
    </source>
</evidence>
<sequence>KIKCINSAIADIKQILDDAKLYITEQLSLDSSPYIDSLCSNGTIPIKGSTRLSPETDTSRRSPKNDSSYLLDNENSTNQSHVLIAIYDAEETISYLHMFKKINPLPVLLIPSEVHSSKKSISHLFEVERFLDGIIEGRSRYINDTHFISFYNKTQLPMMFLKLKSAMAILEENPNVYNDGLDILDNIFGNVDKLGKIDKAIIEMEQKKQQYEQVLQEMKLNFPGMDLGEMMTNVAVVQEKVVVPVLHDRFSVISGKIAGHNLKEILSKLYLVNETAYEFMDEFDISNVHNITFSGSLTVNSHINGISPNILNRACFLRKPYNDVTFVFNKPVIIEHNLISYYISSIPFENYATTVGKHVFYKDALLVGGVNFQDNVIVRNKVNDHNIYHSANNIAQKSTPNTFKSNLTFYNIMAENIIVKCAMVQKICLDDIVTLKDTTIITGNKFFSNIKINTNLSVETMTADFIDTKYNTNVEVDKLFQNNFRKNPDYIQVLSGVQVFRNLTFNVDADVSVGIFDYTLNSLSKRAVYKDKSVNLSYNLKTFNNTKIDNLNFYSSFDNVSSLETWMMKNGDQQINSYSSFSNLKAKIVKVNDIRNNEEKVDFDHLVNSAIKIDESSIIRNNILWNLIKVVGGNISVGGLVQGVDISEETVVKDSLDVILGGNKYFKRLVKFDQFLDINGLFNGRDLDLLCSDYYFHNLTVYGDSFIDSRVNATDVTCHSRELPEKNWESCWQADRNHTVKDKLNITNLDMFNGTFTSLSDNISLSTFQNEVLWKNSSELQSIQCVTNFTNITVNALHTKSLTTYKLHNNLANDLYDMLTRNENQNISGFYYLNSVLMIEKLYGPDKLNDVTLDHYCQHSKFCQVYAEKSMQGLYIEDFLKPHIDCVIQGIDISEWWDKAIKPDSSPNKLPNTLFENIKVMEPLQTAGLVDGVEIQNLLLKSTDQTIVAALLLNNTSEDVLLFNQLDIHDGKINEYNLVQLLDRLVFVDMPAFIQGSTRFFNDSYFHDADYSEKLTSLKNAVDWIIKESAVVHLRNEVETLSHLAIFANEALPRQPLKFEGWSIVQQITGMYYRVKALSFDAESNFGNEVINPVYLALLSWYGPTVLLQHNPETGTYDASGIQIAGNCTTAVSALRNRGVDYIINSNDCDLNTIKKDLQSHPDVQIAFPFGVSLNTSQGFTLIWKMQNKIPELVCLVNTRGSCDHQVMDLQGDFCILFICHQGFDLRLMCLGNDTTLETIQSFKQKYQVFKVSVISHTNTLGRTNTFLAIVDSQGLNLYMYDPKLKFYLLETKHLQQLSYVDLVSHTGDMFISAISSGFRGLERGMIYVYKLDFNHLEMQYNHTSVLLRFISPVSGELSAPKMELFSSIPEDMPIECHFTKLQTGELSLFVTSGSGVITRLSHSGVEGFSRSGDVLVSGSTTLEVWNSYRNGRKFTRLSPSGFPKMQAQETIIMESSYLENTEEYSTCNIREF</sequence>
<protein>
    <submittedName>
        <fullName evidence="2">Uncharacterized protein</fullName>
    </submittedName>
</protein>
<proteinExistence type="predicted"/>
<dbReference type="EMBL" id="CAXKWB010011694">
    <property type="protein sequence ID" value="CAL4102204.1"/>
    <property type="molecule type" value="Genomic_DNA"/>
</dbReference>
<accession>A0AAV2QZQ9</accession>
<comment type="caution">
    <text evidence="2">The sequence shown here is derived from an EMBL/GenBank/DDBJ whole genome shotgun (WGS) entry which is preliminary data.</text>
</comment>